<dbReference type="AlphaFoldDB" id="A0A4R6XBB2"/>
<sequence length="69" mass="7668">MSAIAFKINHSSDDALQQKLLLLLALEEGQTSGALAQKLVRPPQEVINALDHLLYRGLVELHGARYFLK</sequence>
<organism evidence="1 2">
    <name type="scientific">Marinomonas communis</name>
    <dbReference type="NCBI Taxonomy" id="28254"/>
    <lineage>
        <taxon>Bacteria</taxon>
        <taxon>Pseudomonadati</taxon>
        <taxon>Pseudomonadota</taxon>
        <taxon>Gammaproteobacteria</taxon>
        <taxon>Oceanospirillales</taxon>
        <taxon>Oceanospirillaceae</taxon>
        <taxon>Marinomonas</taxon>
    </lineage>
</organism>
<gene>
    <name evidence="1" type="ORF">C8D85_0150</name>
</gene>
<keyword evidence="2" id="KW-1185">Reference proteome</keyword>
<dbReference type="SUPFAM" id="SSF46785">
    <property type="entry name" value="Winged helix' DNA-binding domain"/>
    <property type="match status" value="1"/>
</dbReference>
<reference evidence="1 2" key="1">
    <citation type="submission" date="2019-03" db="EMBL/GenBank/DDBJ databases">
        <title>Genomic Encyclopedia of Type Strains, Phase IV (KMG-IV): sequencing the most valuable type-strain genomes for metagenomic binning, comparative biology and taxonomic classification.</title>
        <authorList>
            <person name="Goeker M."/>
        </authorList>
    </citation>
    <scope>NUCLEOTIDE SEQUENCE [LARGE SCALE GENOMIC DNA]</scope>
    <source>
        <strain evidence="1 2">DSM 5604</strain>
    </source>
</reference>
<name>A0A4R6XBB2_9GAMM</name>
<dbReference type="RefSeq" id="WP_133559451.1">
    <property type="nucleotide sequence ID" value="NZ_SNZA01000001.1"/>
</dbReference>
<evidence type="ECO:0008006" key="3">
    <source>
        <dbReference type="Google" id="ProtNLM"/>
    </source>
</evidence>
<dbReference type="EMBL" id="SNZA01000001">
    <property type="protein sequence ID" value="TDR14804.1"/>
    <property type="molecule type" value="Genomic_DNA"/>
</dbReference>
<proteinExistence type="predicted"/>
<protein>
    <recommendedName>
        <fullName evidence="3">DprA winged helix domain-containing protein</fullName>
    </recommendedName>
</protein>
<dbReference type="Proteomes" id="UP000295729">
    <property type="component" value="Unassembled WGS sequence"/>
</dbReference>
<evidence type="ECO:0000313" key="1">
    <source>
        <dbReference type="EMBL" id="TDR14804.1"/>
    </source>
</evidence>
<comment type="caution">
    <text evidence="1">The sequence shown here is derived from an EMBL/GenBank/DDBJ whole genome shotgun (WGS) entry which is preliminary data.</text>
</comment>
<accession>A0A4R6XBB2</accession>
<evidence type="ECO:0000313" key="2">
    <source>
        <dbReference type="Proteomes" id="UP000295729"/>
    </source>
</evidence>
<dbReference type="InterPro" id="IPR036390">
    <property type="entry name" value="WH_DNA-bd_sf"/>
</dbReference>